<feature type="domain" description="Breast cancer type 2 susceptibility protein helical" evidence="3">
    <location>
        <begin position="507"/>
        <end position="553"/>
    </location>
</feature>
<evidence type="ECO:0000313" key="4">
    <source>
        <dbReference type="EMBL" id="MBW0484860.1"/>
    </source>
</evidence>
<protein>
    <recommendedName>
        <fullName evidence="6">BRCA2 OB1 domain-containing protein</fullName>
    </recommendedName>
</protein>
<accession>A0A9Q3CL57</accession>
<feature type="compositionally biased region" description="Polar residues" evidence="1">
    <location>
        <begin position="190"/>
        <end position="200"/>
    </location>
</feature>
<dbReference type="PANTHER" id="PTHR11289:SF0">
    <property type="entry name" value="BREAST CANCER TYPE 2 SUSCEPTIBILITY PROTEIN"/>
    <property type="match status" value="1"/>
</dbReference>
<sequence length="953" mass="106162">MAASPGKDPAVRPCRTVSSIFQTGAGLPYPINDDGKDTDTSAIFKQDLSPKIYTDRMDHKASISLGSQDDCPVFGFQTAKGRPVAAPTKESLKKALDLCSTNLIPVGRHSPIPDSPSPLHRAKIHKTTQLIAHQGVSDDDKTIAENNNVPSSEAQSRVDGSSDDSSHRISNVTSNTSSLNQSQPSPPRPTATSGLFTTGAGQPIRISHESIEQARAFLQSGPVSPLESCSPSITNANLPLKDVSNYQTTSSNDKSMEPVDFSNIQPLAELRNTTLPSTTAPPIPAIPFESNKTDFSISTPIRPIGYFEQSPSTALRKASHEILTSARTRYTTPARRISNKMPIGLTPQSVSLHHDLKNAGSRPFVTPFKRDADVILQNSKSNQQHCLRTPHADQVRAQDTPIYDSSKRSVMYVNPRSLEKSRTCSIPKTLIDWPKSPVDRVPMVTWLTSPKGYSARQLLSLGIPESVVFMTAKTAVVWNFNALTEPFGAIQALGELLESGSTITRTSPKWVANHWGLIVWKLAGIVRWQPDCLSRVWKPSNVIQQLKYRYQREFVMGHQSIIKRIIEHECPTSLPMCLVIVGIHRRPLPKRLSGLNNPNTPSLGDKYVLELSDGWYKIKATVDPVIERVIKRGGLKVGYKLALSGIVSELSAVVKAKAPQTASKSSAIAEAQENSDEPRLYLEGNSTARAKWHESLGFRYPPWFATLRSLTHDGGRIPMMDIVIIDIAPLMFISDDGKMGRWGEVEERMLQAAWEAERAREAERVTVEREQEFEVIVKLSELINELYTDRLGKVSHASGFEASQLADFDAEGMVEELVEESKGIQDLRELSIDYLGLLQKTIVRKVETFQKGLSEALQKSLDERIPIRRTRRIQALKIKDFQTYRHSSQNRTAELMVQDMSKLSDGFLKKGSRYWVQNLQPQRRITWNARLDKVELSLSTKRDTRWRHVPLGL</sequence>
<dbReference type="InterPro" id="IPR036315">
    <property type="entry name" value="BRCA2_hlx_sf"/>
</dbReference>
<dbReference type="Pfam" id="PF09103">
    <property type="entry name" value="BRCA-2_OB1"/>
    <property type="match status" value="1"/>
</dbReference>
<evidence type="ECO:0000259" key="2">
    <source>
        <dbReference type="Pfam" id="PF09103"/>
    </source>
</evidence>
<dbReference type="Pfam" id="PF09169">
    <property type="entry name" value="BRCA-2_helical"/>
    <property type="match status" value="1"/>
</dbReference>
<evidence type="ECO:0000313" key="5">
    <source>
        <dbReference type="Proteomes" id="UP000765509"/>
    </source>
</evidence>
<dbReference type="PANTHER" id="PTHR11289">
    <property type="entry name" value="BREAST CANCER TYPE 2 SUSCEPTIBILITY PROTEIN BRCA2"/>
    <property type="match status" value="1"/>
</dbReference>
<dbReference type="GO" id="GO:0006355">
    <property type="term" value="P:regulation of DNA-templated transcription"/>
    <property type="evidence" value="ECO:0007669"/>
    <property type="project" value="TreeGrafter"/>
</dbReference>
<feature type="compositionally biased region" description="Polar residues" evidence="1">
    <location>
        <begin position="168"/>
        <end position="183"/>
    </location>
</feature>
<dbReference type="SUPFAM" id="SSF50249">
    <property type="entry name" value="Nucleic acid-binding proteins"/>
    <property type="match status" value="2"/>
</dbReference>
<evidence type="ECO:0000256" key="1">
    <source>
        <dbReference type="SAM" id="MobiDB-lite"/>
    </source>
</evidence>
<feature type="region of interest" description="Disordered" evidence="1">
    <location>
        <begin position="134"/>
        <end position="200"/>
    </location>
</feature>
<keyword evidence="5" id="KW-1185">Reference proteome</keyword>
<organism evidence="4 5">
    <name type="scientific">Austropuccinia psidii MF-1</name>
    <dbReference type="NCBI Taxonomy" id="1389203"/>
    <lineage>
        <taxon>Eukaryota</taxon>
        <taxon>Fungi</taxon>
        <taxon>Dikarya</taxon>
        <taxon>Basidiomycota</taxon>
        <taxon>Pucciniomycotina</taxon>
        <taxon>Pucciniomycetes</taxon>
        <taxon>Pucciniales</taxon>
        <taxon>Sphaerophragmiaceae</taxon>
        <taxon>Austropuccinia</taxon>
    </lineage>
</organism>
<dbReference type="SUPFAM" id="SSF81872">
    <property type="entry name" value="BRCA2 helical domain"/>
    <property type="match status" value="1"/>
</dbReference>
<dbReference type="InterPro" id="IPR012340">
    <property type="entry name" value="NA-bd_OB-fold"/>
</dbReference>
<reference evidence="4" key="1">
    <citation type="submission" date="2021-03" db="EMBL/GenBank/DDBJ databases">
        <title>Draft genome sequence of rust myrtle Austropuccinia psidii MF-1, a brazilian biotype.</title>
        <authorList>
            <person name="Quecine M.C."/>
            <person name="Pachon D.M.R."/>
            <person name="Bonatelli M.L."/>
            <person name="Correr F.H."/>
            <person name="Franceschini L.M."/>
            <person name="Leite T.F."/>
            <person name="Margarido G.R.A."/>
            <person name="Almeida C.A."/>
            <person name="Ferrarezi J.A."/>
            <person name="Labate C.A."/>
        </authorList>
    </citation>
    <scope>NUCLEOTIDE SEQUENCE</scope>
    <source>
        <strain evidence="4">MF-1</strain>
    </source>
</reference>
<dbReference type="AlphaFoldDB" id="A0A9Q3CL57"/>
<evidence type="ECO:0008006" key="6">
    <source>
        <dbReference type="Google" id="ProtNLM"/>
    </source>
</evidence>
<comment type="caution">
    <text evidence="4">The sequence shown here is derived from an EMBL/GenBank/DDBJ whole genome shotgun (WGS) entry which is preliminary data.</text>
</comment>
<proteinExistence type="predicted"/>
<dbReference type="Gene3D" id="2.40.50.140">
    <property type="entry name" value="Nucleic acid-binding proteins"/>
    <property type="match status" value="3"/>
</dbReference>
<dbReference type="Proteomes" id="UP000765509">
    <property type="component" value="Unassembled WGS sequence"/>
</dbReference>
<dbReference type="GO" id="GO:0000724">
    <property type="term" value="P:double-strand break repair via homologous recombination"/>
    <property type="evidence" value="ECO:0007669"/>
    <property type="project" value="InterPro"/>
</dbReference>
<dbReference type="OrthoDB" id="21095at2759"/>
<dbReference type="InterPro" id="IPR015187">
    <property type="entry name" value="BRCA2_OB_1"/>
</dbReference>
<evidence type="ECO:0000259" key="3">
    <source>
        <dbReference type="Pfam" id="PF09169"/>
    </source>
</evidence>
<feature type="domain" description="BRCA2 OB1" evidence="2">
    <location>
        <begin position="560"/>
        <end position="699"/>
    </location>
</feature>
<gene>
    <name evidence="4" type="ORF">O181_024575</name>
</gene>
<feature type="compositionally biased region" description="Polar residues" evidence="1">
    <location>
        <begin position="144"/>
        <end position="159"/>
    </location>
</feature>
<dbReference type="InterPro" id="IPR015252">
    <property type="entry name" value="BRCA2_hlx"/>
</dbReference>
<dbReference type="InterPro" id="IPR015525">
    <property type="entry name" value="BRCA2"/>
</dbReference>
<dbReference type="EMBL" id="AVOT02007881">
    <property type="protein sequence ID" value="MBW0484860.1"/>
    <property type="molecule type" value="Genomic_DNA"/>
</dbReference>
<name>A0A9Q3CL57_9BASI</name>